<keyword evidence="1" id="KW-0378">Hydrolase</keyword>
<dbReference type="Pfam" id="PF07722">
    <property type="entry name" value="Peptidase_C26"/>
    <property type="match status" value="1"/>
</dbReference>
<comment type="caution">
    <text evidence="1">The sequence shown here is derived from an EMBL/GenBank/DDBJ whole genome shotgun (WGS) entry which is preliminary data.</text>
</comment>
<dbReference type="GO" id="GO:0016787">
    <property type="term" value="F:hydrolase activity"/>
    <property type="evidence" value="ECO:0007669"/>
    <property type="project" value="UniProtKB-KW"/>
</dbReference>
<protein>
    <submittedName>
        <fullName evidence="1">Gamma-glutamyl-gamma-aminobutyrate hydrolase family protein</fullName>
    </submittedName>
</protein>
<dbReference type="PANTHER" id="PTHR43235:SF1">
    <property type="entry name" value="GLUTAMINE AMIDOTRANSFERASE PB2B2.05-RELATED"/>
    <property type="match status" value="1"/>
</dbReference>
<dbReference type="CDD" id="cd01745">
    <property type="entry name" value="GATase1_2"/>
    <property type="match status" value="1"/>
</dbReference>
<dbReference type="InterPro" id="IPR044668">
    <property type="entry name" value="PuuD-like"/>
</dbReference>
<reference evidence="1 2" key="1">
    <citation type="submission" date="2023-04" db="EMBL/GenBank/DDBJ databases">
        <title>Draft genome sequence of Saccharopolyspora sp. TS4A08 isolated from sweet potato rhizospheric soil.</title>
        <authorList>
            <person name="Suksaard P."/>
            <person name="Duangmal K."/>
        </authorList>
    </citation>
    <scope>NUCLEOTIDE SEQUENCE [LARGE SCALE GENOMIC DNA]</scope>
    <source>
        <strain evidence="1 2">TS4A08</strain>
    </source>
</reference>
<dbReference type="PROSITE" id="PS51273">
    <property type="entry name" value="GATASE_TYPE_1"/>
    <property type="match status" value="1"/>
</dbReference>
<gene>
    <name evidence="1" type="ORF">QFW96_18295</name>
</gene>
<keyword evidence="2" id="KW-1185">Reference proteome</keyword>
<sequence length="270" mass="28940">MTTDTSLQTRPLIGITGRRYRLELLGGDRRYGDRCADSYMSDFADRIDRAGGLPVHLSYDTDAEAICHWLCGVVITGGQDLHPACWGGDTSVVREVDPRADPTVHDAERDEYEIALVRAALARGIPVLGVCRGMQVLNVALGGTLVADLPPSSVQHLSAESAPTDGAADHVVTFEPGSIAAELLGEQVVTNSWHHQAVDRCGAGLVVTGRTGDGVVEAVELPGSPVLGVQWHPEWMVRADPTLRWIVEESAGRITTTATSTNARERQQSS</sequence>
<dbReference type="InterPro" id="IPR011697">
    <property type="entry name" value="Peptidase_C26"/>
</dbReference>
<name>A0ABT6PRG9_9PSEU</name>
<dbReference type="Gene3D" id="3.40.50.880">
    <property type="match status" value="1"/>
</dbReference>
<dbReference type="InterPro" id="IPR029062">
    <property type="entry name" value="Class_I_gatase-like"/>
</dbReference>
<dbReference type="PANTHER" id="PTHR43235">
    <property type="entry name" value="GLUTAMINE AMIDOTRANSFERASE PB2B2.05-RELATED"/>
    <property type="match status" value="1"/>
</dbReference>
<organism evidence="1 2">
    <name type="scientific">Saccharopolyspora ipomoeae</name>
    <dbReference type="NCBI Taxonomy" id="3042027"/>
    <lineage>
        <taxon>Bacteria</taxon>
        <taxon>Bacillati</taxon>
        <taxon>Actinomycetota</taxon>
        <taxon>Actinomycetes</taxon>
        <taxon>Pseudonocardiales</taxon>
        <taxon>Pseudonocardiaceae</taxon>
        <taxon>Saccharopolyspora</taxon>
    </lineage>
</organism>
<accession>A0ABT6PRG9</accession>
<evidence type="ECO:0000313" key="1">
    <source>
        <dbReference type="EMBL" id="MDI2030590.1"/>
    </source>
</evidence>
<dbReference type="EMBL" id="JASAOF010000011">
    <property type="protein sequence ID" value="MDI2030590.1"/>
    <property type="molecule type" value="Genomic_DNA"/>
</dbReference>
<dbReference type="RefSeq" id="WP_281456904.1">
    <property type="nucleotide sequence ID" value="NZ_JASAOF010000011.1"/>
</dbReference>
<evidence type="ECO:0000313" key="2">
    <source>
        <dbReference type="Proteomes" id="UP001237595"/>
    </source>
</evidence>
<dbReference type="Proteomes" id="UP001237595">
    <property type="component" value="Unassembled WGS sequence"/>
</dbReference>
<proteinExistence type="predicted"/>
<dbReference type="SUPFAM" id="SSF52317">
    <property type="entry name" value="Class I glutamine amidotransferase-like"/>
    <property type="match status" value="1"/>
</dbReference>